<gene>
    <name evidence="2" type="ORF">NDI56_03040</name>
</gene>
<evidence type="ECO:0000313" key="3">
    <source>
        <dbReference type="Proteomes" id="UP001259659"/>
    </source>
</evidence>
<reference evidence="2 3" key="1">
    <citation type="submission" date="2022-06" db="EMBL/GenBank/DDBJ databases">
        <title>Haloarcula sp. a new haloarchaeum isolate from saline soil.</title>
        <authorList>
            <person name="Strakova D."/>
            <person name="Galisteo C."/>
            <person name="Sanchez-Porro C."/>
            <person name="Ventosa A."/>
        </authorList>
    </citation>
    <scope>NUCLEOTIDE SEQUENCE [LARGE SCALE GENOMIC DNA]</scope>
    <source>
        <strain evidence="2 3">S1CR25-12</strain>
    </source>
</reference>
<dbReference type="RefSeq" id="WP_310917952.1">
    <property type="nucleotide sequence ID" value="NZ_JAMQON010000001.1"/>
</dbReference>
<keyword evidence="1" id="KW-0812">Transmembrane</keyword>
<keyword evidence="1" id="KW-0472">Membrane</keyword>
<feature type="transmembrane region" description="Helical" evidence="1">
    <location>
        <begin position="81"/>
        <end position="102"/>
    </location>
</feature>
<feature type="transmembrane region" description="Helical" evidence="1">
    <location>
        <begin position="19"/>
        <end position="39"/>
    </location>
</feature>
<dbReference type="Proteomes" id="UP001259659">
    <property type="component" value="Unassembled WGS sequence"/>
</dbReference>
<dbReference type="InterPro" id="IPR019235">
    <property type="entry name" value="DUF2178_TM"/>
</dbReference>
<feature type="transmembrane region" description="Helical" evidence="1">
    <location>
        <begin position="114"/>
        <end position="131"/>
    </location>
</feature>
<dbReference type="InterPro" id="IPR036259">
    <property type="entry name" value="MFS_trans_sf"/>
</dbReference>
<evidence type="ECO:0000256" key="1">
    <source>
        <dbReference type="SAM" id="Phobius"/>
    </source>
</evidence>
<dbReference type="EMBL" id="JAMQON010000001">
    <property type="protein sequence ID" value="MDS0258384.1"/>
    <property type="molecule type" value="Genomic_DNA"/>
</dbReference>
<keyword evidence="1" id="KW-1133">Transmembrane helix</keyword>
<comment type="caution">
    <text evidence="2">The sequence shown here is derived from an EMBL/GenBank/DDBJ whole genome shotgun (WGS) entry which is preliminary data.</text>
</comment>
<dbReference type="SUPFAM" id="SSF103473">
    <property type="entry name" value="MFS general substrate transporter"/>
    <property type="match status" value="1"/>
</dbReference>
<keyword evidence="3" id="KW-1185">Reference proteome</keyword>
<proteinExistence type="predicted"/>
<sequence>MTDSPATTRLSKRRTYRRLMYGSVLGGTAVSLLLRYFDYPLVGEAVYWVGLLAFFVIWKGSDVQLMDERDWALERRASLTALQLVVAVAVPGAAALRLLTWLTDYTAPPIVRGAFYGYIGLFIAFGLSYLWHRSRL</sequence>
<organism evidence="2 3">
    <name type="scientific">Haloarcula saliterrae</name>
    <dbReference type="NCBI Taxonomy" id="2950534"/>
    <lineage>
        <taxon>Archaea</taxon>
        <taxon>Methanobacteriati</taxon>
        <taxon>Methanobacteriota</taxon>
        <taxon>Stenosarchaea group</taxon>
        <taxon>Halobacteria</taxon>
        <taxon>Halobacteriales</taxon>
        <taxon>Haloarculaceae</taxon>
        <taxon>Haloarcula</taxon>
    </lineage>
</organism>
<name>A0ABU2F811_9EURY</name>
<accession>A0ABU2F811</accession>
<feature type="transmembrane region" description="Helical" evidence="1">
    <location>
        <begin position="45"/>
        <end position="61"/>
    </location>
</feature>
<evidence type="ECO:0000313" key="2">
    <source>
        <dbReference type="EMBL" id="MDS0258384.1"/>
    </source>
</evidence>
<protein>
    <submittedName>
        <fullName evidence="2">DUF2178 domain-containing protein</fullName>
    </submittedName>
</protein>
<dbReference type="Pfam" id="PF09946">
    <property type="entry name" value="DUF2178"/>
    <property type="match status" value="1"/>
</dbReference>